<feature type="compositionally biased region" description="Basic and acidic residues" evidence="1">
    <location>
        <begin position="42"/>
        <end position="72"/>
    </location>
</feature>
<accession>A0A9W4H4Z5</accession>
<feature type="compositionally biased region" description="Low complexity" evidence="1">
    <location>
        <begin position="246"/>
        <end position="265"/>
    </location>
</feature>
<dbReference type="EMBL" id="CAJVAX010000019">
    <property type="protein sequence ID" value="CAG7652168.1"/>
    <property type="molecule type" value="Genomic_DNA"/>
</dbReference>
<evidence type="ECO:0000313" key="2">
    <source>
        <dbReference type="EMBL" id="CAG7652168.1"/>
    </source>
</evidence>
<evidence type="ECO:0000313" key="3">
    <source>
        <dbReference type="Proteomes" id="UP001153328"/>
    </source>
</evidence>
<name>A0A9W4H4Z5_9ACTN</name>
<protein>
    <submittedName>
        <fullName evidence="2">Uncharacterized protein</fullName>
    </submittedName>
</protein>
<sequence>MARAVVAQPRPPVGAEHPAGGGGEPAAAGDGPHRRLPVPPHRPGDALGRDLAGHGRAGHAGEDPLRRVEQLRRVAHRAGQRGGAQARFARPGQRAVLLQPRAAHRRDGRDPGGAGVRSRRDPVVAAEPGAAGRRLAQGARRRGVAYVDGAVGRRAGGSGDAREGPGVRGAVRRPRAGAGRGRAGVAAHPARGDRSDRRPAHRGTPGVGAARPGPGPGRGAAGGAGRDLPGSGSLARGLRLVRAPVRTADTAAGADIRGRRGAASP</sequence>
<feature type="compositionally biased region" description="Low complexity" evidence="1">
    <location>
        <begin position="83"/>
        <end position="95"/>
    </location>
</feature>
<feature type="compositionally biased region" description="Low complexity" evidence="1">
    <location>
        <begin position="202"/>
        <end position="212"/>
    </location>
</feature>
<organism evidence="2 3">
    <name type="scientific">Actinacidiphila bryophytorum</name>
    <dbReference type="NCBI Taxonomy" id="1436133"/>
    <lineage>
        <taxon>Bacteria</taxon>
        <taxon>Bacillati</taxon>
        <taxon>Actinomycetota</taxon>
        <taxon>Actinomycetes</taxon>
        <taxon>Kitasatosporales</taxon>
        <taxon>Streptomycetaceae</taxon>
        <taxon>Actinacidiphila</taxon>
    </lineage>
</organism>
<feature type="compositionally biased region" description="Low complexity" evidence="1">
    <location>
        <begin position="129"/>
        <end position="138"/>
    </location>
</feature>
<proteinExistence type="predicted"/>
<keyword evidence="3" id="KW-1185">Reference proteome</keyword>
<reference evidence="2" key="1">
    <citation type="submission" date="2021-06" db="EMBL/GenBank/DDBJ databases">
        <authorList>
            <person name="Arsene-Ploetze F."/>
        </authorList>
    </citation>
    <scope>NUCLEOTIDE SEQUENCE</scope>
    <source>
        <strain evidence="2">SBRY1</strain>
    </source>
</reference>
<comment type="caution">
    <text evidence="2">The sequence shown here is derived from an EMBL/GenBank/DDBJ whole genome shotgun (WGS) entry which is preliminary data.</text>
</comment>
<dbReference type="AlphaFoldDB" id="A0A9W4H4Z5"/>
<dbReference type="Proteomes" id="UP001153328">
    <property type="component" value="Unassembled WGS sequence"/>
</dbReference>
<evidence type="ECO:0000256" key="1">
    <source>
        <dbReference type="SAM" id="MobiDB-lite"/>
    </source>
</evidence>
<feature type="compositionally biased region" description="Gly residues" evidence="1">
    <location>
        <begin position="216"/>
        <end position="225"/>
    </location>
</feature>
<gene>
    <name evidence="2" type="ORF">SBRY_50804</name>
</gene>
<feature type="region of interest" description="Disordered" evidence="1">
    <location>
        <begin position="1"/>
        <end position="265"/>
    </location>
</feature>